<evidence type="ECO:0000256" key="1">
    <source>
        <dbReference type="ARBA" id="ARBA00022443"/>
    </source>
</evidence>
<feature type="region of interest" description="Disordered" evidence="3">
    <location>
        <begin position="249"/>
        <end position="296"/>
    </location>
</feature>
<dbReference type="InterPro" id="IPR036028">
    <property type="entry name" value="SH3-like_dom_sf"/>
</dbReference>
<evidence type="ECO:0000256" key="2">
    <source>
        <dbReference type="PROSITE-ProRule" id="PRU00192"/>
    </source>
</evidence>
<feature type="compositionally biased region" description="Low complexity" evidence="3">
    <location>
        <begin position="81"/>
        <end position="107"/>
    </location>
</feature>
<protein>
    <recommendedName>
        <fullName evidence="4">SH3 domain-containing protein</fullName>
    </recommendedName>
</protein>
<proteinExistence type="predicted"/>
<feature type="domain" description="SH3" evidence="4">
    <location>
        <begin position="302"/>
        <end position="363"/>
    </location>
</feature>
<dbReference type="SUPFAM" id="SSF50044">
    <property type="entry name" value="SH3-domain"/>
    <property type="match status" value="1"/>
</dbReference>
<evidence type="ECO:0000259" key="4">
    <source>
        <dbReference type="PROSITE" id="PS50002"/>
    </source>
</evidence>
<feature type="region of interest" description="Disordered" evidence="3">
    <location>
        <begin position="70"/>
        <end position="134"/>
    </location>
</feature>
<dbReference type="Proteomes" id="UP000799428">
    <property type="component" value="Unassembled WGS sequence"/>
</dbReference>
<dbReference type="Pfam" id="PF14604">
    <property type="entry name" value="SH3_9"/>
    <property type="match status" value="1"/>
</dbReference>
<dbReference type="PROSITE" id="PS50002">
    <property type="entry name" value="SH3"/>
    <property type="match status" value="1"/>
</dbReference>
<feature type="compositionally biased region" description="Polar residues" evidence="3">
    <location>
        <begin position="108"/>
        <end position="130"/>
    </location>
</feature>
<feature type="compositionally biased region" description="Pro residues" evidence="3">
    <location>
        <begin position="367"/>
        <end position="377"/>
    </location>
</feature>
<evidence type="ECO:0000256" key="3">
    <source>
        <dbReference type="SAM" id="MobiDB-lite"/>
    </source>
</evidence>
<feature type="compositionally biased region" description="Polar residues" evidence="3">
    <location>
        <begin position="202"/>
        <end position="229"/>
    </location>
</feature>
<feature type="compositionally biased region" description="Basic residues" evidence="3">
    <location>
        <begin position="1"/>
        <end position="16"/>
    </location>
</feature>
<feature type="region of interest" description="Disordered" evidence="3">
    <location>
        <begin position="161"/>
        <end position="229"/>
    </location>
</feature>
<dbReference type="EMBL" id="MU005789">
    <property type="protein sequence ID" value="KAF2703153.1"/>
    <property type="molecule type" value="Genomic_DNA"/>
</dbReference>
<evidence type="ECO:0000313" key="6">
    <source>
        <dbReference type="Proteomes" id="UP000799428"/>
    </source>
</evidence>
<feature type="compositionally biased region" description="Low complexity" evidence="3">
    <location>
        <begin position="378"/>
        <end position="388"/>
    </location>
</feature>
<evidence type="ECO:0000313" key="5">
    <source>
        <dbReference type="EMBL" id="KAF2703153.1"/>
    </source>
</evidence>
<keyword evidence="6" id="KW-1185">Reference proteome</keyword>
<feature type="compositionally biased region" description="Low complexity" evidence="3">
    <location>
        <begin position="287"/>
        <end position="296"/>
    </location>
</feature>
<reference evidence="5" key="1">
    <citation type="journal article" date="2020" name="Stud. Mycol.">
        <title>101 Dothideomycetes genomes: a test case for predicting lifestyles and emergence of pathogens.</title>
        <authorList>
            <person name="Haridas S."/>
            <person name="Albert R."/>
            <person name="Binder M."/>
            <person name="Bloem J."/>
            <person name="Labutti K."/>
            <person name="Salamov A."/>
            <person name="Andreopoulos B."/>
            <person name="Baker S."/>
            <person name="Barry K."/>
            <person name="Bills G."/>
            <person name="Bluhm B."/>
            <person name="Cannon C."/>
            <person name="Castanera R."/>
            <person name="Culley D."/>
            <person name="Daum C."/>
            <person name="Ezra D."/>
            <person name="Gonzalez J."/>
            <person name="Henrissat B."/>
            <person name="Kuo A."/>
            <person name="Liang C."/>
            <person name="Lipzen A."/>
            <person name="Lutzoni F."/>
            <person name="Magnuson J."/>
            <person name="Mondo S."/>
            <person name="Nolan M."/>
            <person name="Ohm R."/>
            <person name="Pangilinan J."/>
            <person name="Park H.-J."/>
            <person name="Ramirez L."/>
            <person name="Alfaro M."/>
            <person name="Sun H."/>
            <person name="Tritt A."/>
            <person name="Yoshinaga Y."/>
            <person name="Zwiers L.-H."/>
            <person name="Turgeon B."/>
            <person name="Goodwin S."/>
            <person name="Spatafora J."/>
            <person name="Crous P."/>
            <person name="Grigoriev I."/>
        </authorList>
    </citation>
    <scope>NUCLEOTIDE SEQUENCE</scope>
    <source>
        <strain evidence="5">CBS 279.74</strain>
    </source>
</reference>
<feature type="compositionally biased region" description="Pro residues" evidence="3">
    <location>
        <begin position="275"/>
        <end position="286"/>
    </location>
</feature>
<dbReference type="AlphaFoldDB" id="A0A6G1JS65"/>
<dbReference type="InterPro" id="IPR001452">
    <property type="entry name" value="SH3_domain"/>
</dbReference>
<organism evidence="5 6">
    <name type="scientific">Pleomassaria siparia CBS 279.74</name>
    <dbReference type="NCBI Taxonomy" id="1314801"/>
    <lineage>
        <taxon>Eukaryota</taxon>
        <taxon>Fungi</taxon>
        <taxon>Dikarya</taxon>
        <taxon>Ascomycota</taxon>
        <taxon>Pezizomycotina</taxon>
        <taxon>Dothideomycetes</taxon>
        <taxon>Pleosporomycetidae</taxon>
        <taxon>Pleosporales</taxon>
        <taxon>Pleomassariaceae</taxon>
        <taxon>Pleomassaria</taxon>
    </lineage>
</organism>
<gene>
    <name evidence="5" type="ORF">K504DRAFT_184976</name>
</gene>
<dbReference type="SMART" id="SM00326">
    <property type="entry name" value="SH3"/>
    <property type="match status" value="1"/>
</dbReference>
<feature type="compositionally biased region" description="Polar residues" evidence="3">
    <location>
        <begin position="163"/>
        <end position="177"/>
    </location>
</feature>
<feature type="region of interest" description="Disordered" evidence="3">
    <location>
        <begin position="1"/>
        <end position="20"/>
    </location>
</feature>
<name>A0A6G1JS65_9PLEO</name>
<dbReference type="Gene3D" id="2.30.30.40">
    <property type="entry name" value="SH3 Domains"/>
    <property type="match status" value="1"/>
</dbReference>
<dbReference type="OrthoDB" id="5340910at2759"/>
<feature type="region of interest" description="Disordered" evidence="3">
    <location>
        <begin position="352"/>
        <end position="520"/>
    </location>
</feature>
<accession>A0A6G1JS65</accession>
<keyword evidence="1 2" id="KW-0728">SH3 domain</keyword>
<sequence>MEHHHGRRQLVQRQHQRQQVEEGIRTVVSVKVVTMANTHSGNVVWVTQAKDEATTKTAAVGVTLADPITKAKPSSKKESATKSSAQSKAQETTTTTTKEATTKASSQHSPSTIMPATPSIRTQRTISTAPRLSLRPVTEFSSTFSENQKSGGNMLNVAVAGAPSQSRGSLSPDTPSSPWERPGAGNATNPFNDPQPRPSSPQNPFGNNATINDTPKTPQSVQHPQGLSTDAVNDAPAAVVAAIPVAPARREVPPPPSIKESLPPSPSWTEDIPASPGPAPSGPPPVAVAGGNVHGPAPAPAPANNVYRILLQFQPSMADELELTQGQLVRMLHEYDDGWALCTRMDRQQQGVVPRSCLSKHPVKPRTGPPRQGPPGPRMRGPPTTSPMGPGGVAVPRPLTPSSGRNSPQPPFPVSGRNSPGPRAMSPGPLRMSPPSTGPPGRRVRSNSNAPYAGPPRSMSPGPYGGGPQQQLPPPQMSRPRANSAGDINPRRGPAPGPSPMNPNLNMPVPSRKPLPGQAL</sequence>